<dbReference type="InterPro" id="IPR052158">
    <property type="entry name" value="INH-QAR"/>
</dbReference>
<dbReference type="Pfam" id="PF12833">
    <property type="entry name" value="HTH_18"/>
    <property type="match status" value="1"/>
</dbReference>
<evidence type="ECO:0000256" key="2">
    <source>
        <dbReference type="ARBA" id="ARBA00023125"/>
    </source>
</evidence>
<dbReference type="PANTHER" id="PTHR43130">
    <property type="entry name" value="ARAC-FAMILY TRANSCRIPTIONAL REGULATOR"/>
    <property type="match status" value="1"/>
</dbReference>
<protein>
    <submittedName>
        <fullName evidence="5">HTH-type transcriptional regulator CdhR</fullName>
    </submittedName>
</protein>
<dbReference type="PROSITE" id="PS01124">
    <property type="entry name" value="HTH_ARAC_FAMILY_2"/>
    <property type="match status" value="1"/>
</dbReference>
<dbReference type="CDD" id="cd03136">
    <property type="entry name" value="GATase1_AraC_ArgR_like"/>
    <property type="match status" value="1"/>
</dbReference>
<dbReference type="Proteomes" id="UP000193077">
    <property type="component" value="Unassembled WGS sequence"/>
</dbReference>
<dbReference type="Gene3D" id="1.10.10.60">
    <property type="entry name" value="Homeodomain-like"/>
    <property type="match status" value="1"/>
</dbReference>
<dbReference type="EMBL" id="FWFO01000001">
    <property type="protein sequence ID" value="SLN49434.1"/>
    <property type="molecule type" value="Genomic_DNA"/>
</dbReference>
<dbReference type="Pfam" id="PF01965">
    <property type="entry name" value="DJ-1_PfpI"/>
    <property type="match status" value="1"/>
</dbReference>
<evidence type="ECO:0000313" key="6">
    <source>
        <dbReference type="Proteomes" id="UP000193077"/>
    </source>
</evidence>
<keyword evidence="6" id="KW-1185">Reference proteome</keyword>
<evidence type="ECO:0000256" key="1">
    <source>
        <dbReference type="ARBA" id="ARBA00023015"/>
    </source>
</evidence>
<reference evidence="5 6" key="1">
    <citation type="submission" date="2017-03" db="EMBL/GenBank/DDBJ databases">
        <authorList>
            <person name="Afonso C.L."/>
            <person name="Miller P.J."/>
            <person name="Scott M.A."/>
            <person name="Spackman E."/>
            <person name="Goraichik I."/>
            <person name="Dimitrov K.M."/>
            <person name="Suarez D.L."/>
            <person name="Swayne D.E."/>
        </authorList>
    </citation>
    <scope>NUCLEOTIDE SEQUENCE [LARGE SCALE GENOMIC DNA]</scope>
    <source>
        <strain evidence="5 6">CECT 7639</strain>
    </source>
</reference>
<dbReference type="InterPro" id="IPR009057">
    <property type="entry name" value="Homeodomain-like_sf"/>
</dbReference>
<dbReference type="GO" id="GO:0003700">
    <property type="term" value="F:DNA-binding transcription factor activity"/>
    <property type="evidence" value="ECO:0007669"/>
    <property type="project" value="InterPro"/>
</dbReference>
<dbReference type="InterPro" id="IPR029062">
    <property type="entry name" value="Class_I_gatase-like"/>
</dbReference>
<dbReference type="SUPFAM" id="SSF52317">
    <property type="entry name" value="Class I glutamine amidotransferase-like"/>
    <property type="match status" value="1"/>
</dbReference>
<keyword evidence="2" id="KW-0238">DNA-binding</keyword>
<proteinExistence type="predicted"/>
<organism evidence="5 6">
    <name type="scientific">Falsiruegeria litorea R37</name>
    <dbReference type="NCBI Taxonomy" id="1200284"/>
    <lineage>
        <taxon>Bacteria</taxon>
        <taxon>Pseudomonadati</taxon>
        <taxon>Pseudomonadota</taxon>
        <taxon>Alphaproteobacteria</taxon>
        <taxon>Rhodobacterales</taxon>
        <taxon>Roseobacteraceae</taxon>
        <taxon>Falsiruegeria</taxon>
    </lineage>
</organism>
<evidence type="ECO:0000259" key="4">
    <source>
        <dbReference type="PROSITE" id="PS01124"/>
    </source>
</evidence>
<dbReference type="InterPro" id="IPR018062">
    <property type="entry name" value="HTH_AraC-typ_CS"/>
</dbReference>
<dbReference type="OrthoDB" id="9793400at2"/>
<dbReference type="InterPro" id="IPR002818">
    <property type="entry name" value="DJ-1/PfpI"/>
</dbReference>
<dbReference type="AlphaFoldDB" id="A0A1Y5SVD0"/>
<gene>
    <name evidence="5" type="primary">cdhR_7</name>
    <name evidence="5" type="ORF">TRL7639_02741</name>
</gene>
<feature type="domain" description="HTH araC/xylS-type" evidence="4">
    <location>
        <begin position="219"/>
        <end position="316"/>
    </location>
</feature>
<name>A0A1Y5SVD0_9RHOB</name>
<dbReference type="PROSITE" id="PS00041">
    <property type="entry name" value="HTH_ARAC_FAMILY_1"/>
    <property type="match status" value="1"/>
</dbReference>
<keyword evidence="3" id="KW-0804">Transcription</keyword>
<dbReference type="SUPFAM" id="SSF46689">
    <property type="entry name" value="Homeodomain-like"/>
    <property type="match status" value="2"/>
</dbReference>
<dbReference type="GO" id="GO:0043565">
    <property type="term" value="F:sequence-specific DNA binding"/>
    <property type="evidence" value="ECO:0007669"/>
    <property type="project" value="InterPro"/>
</dbReference>
<dbReference type="PANTHER" id="PTHR43130:SF3">
    <property type="entry name" value="HTH-TYPE TRANSCRIPTIONAL REGULATOR RV1931C"/>
    <property type="match status" value="1"/>
</dbReference>
<accession>A0A1Y5SVD0</accession>
<keyword evidence="1" id="KW-0805">Transcription regulation</keyword>
<dbReference type="Gene3D" id="3.40.50.880">
    <property type="match status" value="1"/>
</dbReference>
<evidence type="ECO:0000256" key="3">
    <source>
        <dbReference type="ARBA" id="ARBA00023163"/>
    </source>
</evidence>
<dbReference type="InterPro" id="IPR018060">
    <property type="entry name" value="HTH_AraC"/>
</dbReference>
<sequence>MPEIQKTRNFVFFLDEGFTMQAFSSAVEVLRLVRQLKPGAGFSYSVVALNDAPVAASNGLQLIPDAKIDAVPSHAVIVAVSGAHANRTSAPSFVARIREWSRHGHAVWGVSSGVVRLAQAGMLDDRRVAAHWEDVRYLRQAHEQVLVSAALFFSDGQVATCAGGGAATDMMLWVIARDLGVQVADDIAARLVIDAVRDGRTSQRRVSDMRFETANGAVYAALGVMRANLFTPLTIAEVAETQGISQRHLERLFVQEFNRTPSNVYTELRLEDARLDVLSGRRSLTDIAMDYGYSPATFARNYQKIFGLSPSDDRRGSGRGMS</sequence>
<evidence type="ECO:0000313" key="5">
    <source>
        <dbReference type="EMBL" id="SLN49434.1"/>
    </source>
</evidence>
<dbReference type="RefSeq" id="WP_085796173.1">
    <property type="nucleotide sequence ID" value="NZ_FWFO01000001.1"/>
</dbReference>
<dbReference type="SMART" id="SM00342">
    <property type="entry name" value="HTH_ARAC"/>
    <property type="match status" value="1"/>
</dbReference>